<gene>
    <name evidence="2" type="ORF">KEHDKFFH_12235</name>
</gene>
<dbReference type="EMBL" id="PSSX01000010">
    <property type="protein sequence ID" value="PPI83819.1"/>
    <property type="molecule type" value="Genomic_DNA"/>
</dbReference>
<feature type="transmembrane region" description="Helical" evidence="1">
    <location>
        <begin position="42"/>
        <end position="66"/>
    </location>
</feature>
<evidence type="ECO:0000313" key="3">
    <source>
        <dbReference type="Proteomes" id="UP000239917"/>
    </source>
</evidence>
<keyword evidence="1" id="KW-0472">Membrane</keyword>
<organism evidence="2 3">
    <name type="scientific">Marinobacter maroccanus</name>
    <dbReference type="NCBI Taxonomy" id="2055143"/>
    <lineage>
        <taxon>Bacteria</taxon>
        <taxon>Pseudomonadati</taxon>
        <taxon>Pseudomonadota</taxon>
        <taxon>Gammaproteobacteria</taxon>
        <taxon>Pseudomonadales</taxon>
        <taxon>Marinobacteraceae</taxon>
        <taxon>Marinobacter</taxon>
    </lineage>
</organism>
<reference evidence="2 3" key="1">
    <citation type="submission" date="2018-01" db="EMBL/GenBank/DDBJ databases">
        <title>Complete genome sequences of the type strains of Marinobacter flavimaris and Marinobacter maroccanus.</title>
        <authorList>
            <person name="Palau M."/>
            <person name="Boujida N."/>
            <person name="Manresa A."/>
            <person name="Minana-Galbis D."/>
        </authorList>
    </citation>
    <scope>NUCLEOTIDE SEQUENCE [LARGE SCALE GENOMIC DNA]</scope>
    <source>
        <strain evidence="2 3">N4</strain>
    </source>
</reference>
<dbReference type="AlphaFoldDB" id="A0A2S5Z8T8"/>
<sequence>MEIKILGISIAIGIGLAAVFWLPVLWGYIFAKWKGLGSPKRFAFFSGCTSYGIQTLIGALLIFPFAVPAAKSAPQYCYDNPGGWLCHLLDFAENWSGTFGLIAAVVVTVVAPAIFNKYVWAGANSR</sequence>
<feature type="transmembrane region" description="Helical" evidence="1">
    <location>
        <begin position="99"/>
        <end position="120"/>
    </location>
</feature>
<comment type="caution">
    <text evidence="2">The sequence shown here is derived from an EMBL/GenBank/DDBJ whole genome shotgun (WGS) entry which is preliminary data.</text>
</comment>
<keyword evidence="1" id="KW-0812">Transmembrane</keyword>
<dbReference type="OrthoDB" id="6369415at2"/>
<proteinExistence type="predicted"/>
<accession>A0A2S5Z8T8</accession>
<dbReference type="Proteomes" id="UP000239917">
    <property type="component" value="Unassembled WGS sequence"/>
</dbReference>
<feature type="transmembrane region" description="Helical" evidence="1">
    <location>
        <begin position="6"/>
        <end position="30"/>
    </location>
</feature>
<keyword evidence="3" id="KW-1185">Reference proteome</keyword>
<keyword evidence="1" id="KW-1133">Transmembrane helix</keyword>
<protein>
    <submittedName>
        <fullName evidence="2">Uncharacterized protein</fullName>
    </submittedName>
</protein>
<dbReference type="RefSeq" id="WP_104322181.1">
    <property type="nucleotide sequence ID" value="NZ_PSSX01000010.1"/>
</dbReference>
<name>A0A2S5Z8T8_9GAMM</name>
<evidence type="ECO:0000256" key="1">
    <source>
        <dbReference type="SAM" id="Phobius"/>
    </source>
</evidence>
<evidence type="ECO:0000313" key="2">
    <source>
        <dbReference type="EMBL" id="PPI83819.1"/>
    </source>
</evidence>